<dbReference type="PANTHER" id="PTHR34069:SF2">
    <property type="entry name" value="BETA-KETOACYL-[ACYL-CARRIER-PROTEIN] SYNTHASE III"/>
    <property type="match status" value="1"/>
</dbReference>
<dbReference type="RefSeq" id="WP_409543888.1">
    <property type="nucleotide sequence ID" value="NZ_JBKBDD010000006.1"/>
</dbReference>
<sequence>MGTIIEHVDLAAAHWRNRHSALGLAVAAAKSCLRHAQCPPDAIDLLVNVGIYRDRNLGEPALAALIQQHIGANPHDPHSGAHGTFSFDVANGTCGVLTALQVVDGFFRARVIDCAMIVASDANPGFGMSQHFPFSAVGSALLCRWTDEAYGLGSVHWSAAVDDGDSFRASVGLHDARNVLRFSESATLDVELARVSARAARRCLSQSSLEPNDVSMIIAAPARRGFRAAMATELAVPQSRIAVADDPKVHTAALAAAFRDATGHSTGKTPMLLVAGGAGFTAGAALYRSAPPELAGTVRSQ</sequence>
<name>A0ABW9LAS5_9MYCO</name>
<proteinExistence type="predicted"/>
<dbReference type="Proteomes" id="UP001635816">
    <property type="component" value="Unassembled WGS sequence"/>
</dbReference>
<protein>
    <submittedName>
        <fullName evidence="1">3-oxoacyl-ACP synthase</fullName>
    </submittedName>
</protein>
<dbReference type="PANTHER" id="PTHR34069">
    <property type="entry name" value="3-OXOACYL-[ACYL-CARRIER-PROTEIN] SYNTHASE 3"/>
    <property type="match status" value="1"/>
</dbReference>
<dbReference type="EMBL" id="JBKBDD010000006">
    <property type="protein sequence ID" value="MFN6545073.1"/>
    <property type="molecule type" value="Genomic_DNA"/>
</dbReference>
<dbReference type="SUPFAM" id="SSF53901">
    <property type="entry name" value="Thiolase-like"/>
    <property type="match status" value="1"/>
</dbReference>
<reference evidence="1 2" key="1">
    <citation type="submission" date="2024-12" db="EMBL/GenBank/DDBJ databases">
        <title>The coexistence of Mycolicibacterium septicum and Mycolicibacterium nivoides in clinical samples.</title>
        <authorList>
            <person name="Wang C."/>
            <person name="Feng Y."/>
            <person name="Zong Z."/>
        </authorList>
    </citation>
    <scope>NUCLEOTIDE SEQUENCE [LARGE SCALE GENOMIC DNA]</scope>
    <source>
        <strain evidence="1 2">120309</strain>
    </source>
</reference>
<gene>
    <name evidence="1" type="ORF">ACK4CT_17955</name>
</gene>
<comment type="caution">
    <text evidence="1">The sequence shown here is derived from an EMBL/GenBank/DDBJ whole genome shotgun (WGS) entry which is preliminary data.</text>
</comment>
<dbReference type="Gene3D" id="3.40.47.10">
    <property type="match status" value="2"/>
</dbReference>
<keyword evidence="2" id="KW-1185">Reference proteome</keyword>
<evidence type="ECO:0000313" key="2">
    <source>
        <dbReference type="Proteomes" id="UP001635816"/>
    </source>
</evidence>
<dbReference type="InterPro" id="IPR016039">
    <property type="entry name" value="Thiolase-like"/>
</dbReference>
<accession>A0ABW9LAS5</accession>
<organism evidence="1 2">
    <name type="scientific">Mycolicibacterium nivoides</name>
    <dbReference type="NCBI Taxonomy" id="2487344"/>
    <lineage>
        <taxon>Bacteria</taxon>
        <taxon>Bacillati</taxon>
        <taxon>Actinomycetota</taxon>
        <taxon>Actinomycetes</taxon>
        <taxon>Mycobacteriales</taxon>
        <taxon>Mycobacteriaceae</taxon>
        <taxon>Mycolicibacterium</taxon>
    </lineage>
</organism>
<evidence type="ECO:0000313" key="1">
    <source>
        <dbReference type="EMBL" id="MFN6545073.1"/>
    </source>
</evidence>